<protein>
    <submittedName>
        <fullName evidence="2">Uncharacterized protein</fullName>
    </submittedName>
</protein>
<accession>A0A371R542</accession>
<evidence type="ECO:0000256" key="1">
    <source>
        <dbReference type="SAM" id="Phobius"/>
    </source>
</evidence>
<comment type="caution">
    <text evidence="2">The sequence shown here is derived from an EMBL/GenBank/DDBJ whole genome shotgun (WGS) entry which is preliminary data.</text>
</comment>
<keyword evidence="1" id="KW-1133">Transmembrane helix</keyword>
<name>A0A371R542_9CREN</name>
<sequence>MDNGPCPEALIRRWEYDLGALLIALALLAVIVPYNLLIGVAVFGAATAVSLLSWARRAGKIERLVQLLDCGQLSRPLLVEPGYVESYYREAGRHSRWLFNFEPRGSARAVERLDWSHAEGFAVAATLNQLYIWAPAYKVLDKCCKGLYIIALDPKWALGRGGVSLNVSTEEGDYARGSVVLRESRLEAEVEFWPVKARSARVELRAQLGPMSLTKTLAKSEGGVAKSVVDVGGRPGVYIISGPVMPNLAQKIGIGREEVWGLGRGKYRVRLVVDRPFKTDVYSEEELISA</sequence>
<gene>
    <name evidence="2" type="ORF">CGL52_05045</name>
</gene>
<dbReference type="RefSeq" id="WP_116430452.1">
    <property type="nucleotide sequence ID" value="NZ_NMUF01000009.1"/>
</dbReference>
<evidence type="ECO:0000313" key="2">
    <source>
        <dbReference type="EMBL" id="RFA99197.1"/>
    </source>
</evidence>
<dbReference type="EMBL" id="NMUF01000009">
    <property type="protein sequence ID" value="RFA99197.1"/>
    <property type="molecule type" value="Genomic_DNA"/>
</dbReference>
<dbReference type="Proteomes" id="UP000256877">
    <property type="component" value="Unassembled WGS sequence"/>
</dbReference>
<feature type="transmembrane region" description="Helical" evidence="1">
    <location>
        <begin position="20"/>
        <end position="53"/>
    </location>
</feature>
<dbReference type="AlphaFoldDB" id="A0A371R542"/>
<dbReference type="OrthoDB" id="29247at2157"/>
<keyword evidence="1" id="KW-0472">Membrane</keyword>
<organism evidence="2 3">
    <name type="scientific">Pyrobaculum aerophilum</name>
    <dbReference type="NCBI Taxonomy" id="13773"/>
    <lineage>
        <taxon>Archaea</taxon>
        <taxon>Thermoproteota</taxon>
        <taxon>Thermoprotei</taxon>
        <taxon>Thermoproteales</taxon>
        <taxon>Thermoproteaceae</taxon>
        <taxon>Pyrobaculum</taxon>
    </lineage>
</organism>
<proteinExistence type="predicted"/>
<keyword evidence="1" id="KW-0812">Transmembrane</keyword>
<evidence type="ECO:0000313" key="3">
    <source>
        <dbReference type="Proteomes" id="UP000256877"/>
    </source>
</evidence>
<reference evidence="2 3" key="1">
    <citation type="submission" date="2017-07" db="EMBL/GenBank/DDBJ databases">
        <title>Draft genome sequence of aerobic hyperthermophilic archaea, Pyrobaculum aerophilum YKB31 and YKB32.</title>
        <authorList>
            <person name="Mochizuki T."/>
            <person name="Berliner A.J."/>
            <person name="Yoshida-Takashima Y."/>
            <person name="Takaki Y."/>
            <person name="Nunoura T."/>
            <person name="Takai K."/>
        </authorList>
    </citation>
    <scope>NUCLEOTIDE SEQUENCE [LARGE SCALE GENOMIC DNA]</scope>
    <source>
        <strain evidence="2 3">YKB32</strain>
    </source>
</reference>